<accession>A0A382KKX1</accession>
<evidence type="ECO:0000313" key="3">
    <source>
        <dbReference type="EMBL" id="SVC24816.1"/>
    </source>
</evidence>
<comment type="similarity">
    <text evidence="1">Belongs to the NAD(P)-dependent epimerase/dehydratase family.</text>
</comment>
<dbReference type="SUPFAM" id="SSF51735">
    <property type="entry name" value="NAD(P)-binding Rossmann-fold domains"/>
    <property type="match status" value="1"/>
</dbReference>
<evidence type="ECO:0000256" key="1">
    <source>
        <dbReference type="ARBA" id="ARBA00007637"/>
    </source>
</evidence>
<organism evidence="3">
    <name type="scientific">marine metagenome</name>
    <dbReference type="NCBI Taxonomy" id="408172"/>
    <lineage>
        <taxon>unclassified sequences</taxon>
        <taxon>metagenomes</taxon>
        <taxon>ecological metagenomes</taxon>
    </lineage>
</organism>
<dbReference type="PANTHER" id="PTHR43000">
    <property type="entry name" value="DTDP-D-GLUCOSE 4,6-DEHYDRATASE-RELATED"/>
    <property type="match status" value="1"/>
</dbReference>
<protein>
    <recommendedName>
        <fullName evidence="2">NAD-dependent epimerase/dehydratase domain-containing protein</fullName>
    </recommendedName>
</protein>
<dbReference type="InterPro" id="IPR036291">
    <property type="entry name" value="NAD(P)-bd_dom_sf"/>
</dbReference>
<dbReference type="EMBL" id="UINC01081195">
    <property type="protein sequence ID" value="SVC24816.1"/>
    <property type="molecule type" value="Genomic_DNA"/>
</dbReference>
<dbReference type="Gene3D" id="3.40.50.720">
    <property type="entry name" value="NAD(P)-binding Rossmann-like Domain"/>
    <property type="match status" value="1"/>
</dbReference>
<gene>
    <name evidence="3" type="ORF">METZ01_LOCUS277670</name>
</gene>
<name>A0A382KKX1_9ZZZZ</name>
<dbReference type="AlphaFoldDB" id="A0A382KKX1"/>
<dbReference type="InterPro" id="IPR001509">
    <property type="entry name" value="Epimerase_deHydtase"/>
</dbReference>
<feature type="non-terminal residue" evidence="3">
    <location>
        <position position="1"/>
    </location>
</feature>
<reference evidence="3" key="1">
    <citation type="submission" date="2018-05" db="EMBL/GenBank/DDBJ databases">
        <authorList>
            <person name="Lanie J.A."/>
            <person name="Ng W.-L."/>
            <person name="Kazmierczak K.M."/>
            <person name="Andrzejewski T.M."/>
            <person name="Davidsen T.M."/>
            <person name="Wayne K.J."/>
            <person name="Tettelin H."/>
            <person name="Glass J.I."/>
            <person name="Rusch D."/>
            <person name="Podicherti R."/>
            <person name="Tsui H.-C.T."/>
            <person name="Winkler M.E."/>
        </authorList>
    </citation>
    <scope>NUCLEOTIDE SEQUENCE</scope>
</reference>
<feature type="domain" description="NAD-dependent epimerase/dehydratase" evidence="2">
    <location>
        <begin position="2"/>
        <end position="148"/>
    </location>
</feature>
<proteinExistence type="inferred from homology"/>
<sequence>VIHCLVRESSDLRWLPSPKIHLHFIDLAQPNFKIPDLEAVNYVFHCAGLTKAKSRKEYFDINSRVCSTLYEQCLTYKDSIKGIVHLSSLAAAGPSEDGNQVDETTPLNPITFYGKSKKSGEEIALKYSVSLPIKVIRPPVVYGPREENLYTFFKLVKKGWGLQIGKTPKLLSLIYITDLVQSMMEVCGPCTSNKKIYFVTDGKSYSWEEIAKSAAEKMNTSIKILKVNESVLVPIAIIFEILAMFSSKPALFDRQRMIDIKQSCWTASPKNFFRDFDFKPKFELAAGLACTLDWYLQKKWL</sequence>
<evidence type="ECO:0000259" key="2">
    <source>
        <dbReference type="Pfam" id="PF01370"/>
    </source>
</evidence>
<dbReference type="Pfam" id="PF01370">
    <property type="entry name" value="Epimerase"/>
    <property type="match status" value="1"/>
</dbReference>